<reference evidence="2" key="1">
    <citation type="submission" date="2015-12" db="EMBL/GenBank/DDBJ databases">
        <title>Update maize B73 reference genome by single molecule sequencing technologies.</title>
        <authorList>
            <consortium name="Maize Genome Sequencing Project"/>
            <person name="Ware D."/>
        </authorList>
    </citation>
    <scope>NUCLEOTIDE SEQUENCE [LARGE SCALE GENOMIC DNA]</scope>
    <source>
        <strain evidence="2">cv. B73</strain>
    </source>
</reference>
<dbReference type="EnsemblPlants" id="Zm00001eb058340_T001">
    <property type="protein sequence ID" value="Zm00001eb058340_P001"/>
    <property type="gene ID" value="Zm00001eb058340"/>
</dbReference>
<organism evidence="1 2">
    <name type="scientific">Zea mays</name>
    <name type="common">Maize</name>
    <dbReference type="NCBI Taxonomy" id="4577"/>
    <lineage>
        <taxon>Eukaryota</taxon>
        <taxon>Viridiplantae</taxon>
        <taxon>Streptophyta</taxon>
        <taxon>Embryophyta</taxon>
        <taxon>Tracheophyta</taxon>
        <taxon>Spermatophyta</taxon>
        <taxon>Magnoliopsida</taxon>
        <taxon>Liliopsida</taxon>
        <taxon>Poales</taxon>
        <taxon>Poaceae</taxon>
        <taxon>PACMAD clade</taxon>
        <taxon>Panicoideae</taxon>
        <taxon>Andropogonodae</taxon>
        <taxon>Andropogoneae</taxon>
        <taxon>Tripsacinae</taxon>
        <taxon>Zea</taxon>
    </lineage>
</organism>
<evidence type="ECO:0000313" key="2">
    <source>
        <dbReference type="Proteomes" id="UP000007305"/>
    </source>
</evidence>
<sequence length="107" mass="11103">MRSASERRHRDSGTSADRPVVAAGHGLCAVGAGRVAVKASGRRAGVGRMWSDDVVAPAGGACRALRRVRSIQFPPGGPRAAGRTLAFAPSISRCEDGNVRHAAWSGR</sequence>
<dbReference type="Proteomes" id="UP000007305">
    <property type="component" value="Chromosome 1"/>
</dbReference>
<protein>
    <submittedName>
        <fullName evidence="1">Uncharacterized protein</fullName>
    </submittedName>
</protein>
<reference evidence="1" key="3">
    <citation type="submission" date="2021-05" db="UniProtKB">
        <authorList>
            <consortium name="EnsemblPlants"/>
        </authorList>
    </citation>
    <scope>IDENTIFICATION</scope>
    <source>
        <strain evidence="1">cv. B73</strain>
    </source>
</reference>
<dbReference type="AlphaFoldDB" id="A0A804M4H6"/>
<accession>A0A804M4H6</accession>
<reference evidence="1" key="2">
    <citation type="submission" date="2019-07" db="EMBL/GenBank/DDBJ databases">
        <authorList>
            <person name="Seetharam A."/>
            <person name="Woodhouse M."/>
            <person name="Cannon E."/>
        </authorList>
    </citation>
    <scope>NUCLEOTIDE SEQUENCE [LARGE SCALE GENOMIC DNA]</scope>
    <source>
        <strain evidence="1">cv. B73</strain>
    </source>
</reference>
<dbReference type="Gramene" id="Zm00001eb058340_T001">
    <property type="protein sequence ID" value="Zm00001eb058340_P001"/>
    <property type="gene ID" value="Zm00001eb058340"/>
</dbReference>
<name>A0A804M4H6_MAIZE</name>
<evidence type="ECO:0000313" key="1">
    <source>
        <dbReference type="EnsemblPlants" id="Zm00001eb058340_P001"/>
    </source>
</evidence>
<dbReference type="InParanoid" id="A0A804M4H6"/>
<keyword evidence="2" id="KW-1185">Reference proteome</keyword>
<proteinExistence type="predicted"/>